<dbReference type="Proteomes" id="UP000765507">
    <property type="component" value="Unassembled WGS sequence"/>
</dbReference>
<keyword evidence="3" id="KW-1185">Reference proteome</keyword>
<proteinExistence type="predicted"/>
<dbReference type="PANTHER" id="PTHR34916">
    <property type="entry name" value="GI:13385330"/>
    <property type="match status" value="1"/>
</dbReference>
<gene>
    <name evidence="2" type="ORF">G0U57_003278</name>
</gene>
<evidence type="ECO:0000313" key="2">
    <source>
        <dbReference type="EMBL" id="KAG6930607.1"/>
    </source>
</evidence>
<accession>A0A8T1SPF8</accession>
<organism evidence="2 3">
    <name type="scientific">Chelydra serpentina</name>
    <name type="common">Snapping turtle</name>
    <name type="synonym">Testudo serpentina</name>
    <dbReference type="NCBI Taxonomy" id="8475"/>
    <lineage>
        <taxon>Eukaryota</taxon>
        <taxon>Metazoa</taxon>
        <taxon>Chordata</taxon>
        <taxon>Craniata</taxon>
        <taxon>Vertebrata</taxon>
        <taxon>Euteleostomi</taxon>
        <taxon>Archelosauria</taxon>
        <taxon>Testudinata</taxon>
        <taxon>Testudines</taxon>
        <taxon>Cryptodira</taxon>
        <taxon>Durocryptodira</taxon>
        <taxon>Americhelydia</taxon>
        <taxon>Chelydroidea</taxon>
        <taxon>Chelydridae</taxon>
        <taxon>Chelydra</taxon>
    </lineage>
</organism>
<reference evidence="2 3" key="1">
    <citation type="journal article" date="2020" name="G3 (Bethesda)">
        <title>Draft Genome of the Common Snapping Turtle, Chelydra serpentina, a Model for Phenotypic Plasticity in Reptiles.</title>
        <authorList>
            <person name="Das D."/>
            <person name="Singh S.K."/>
            <person name="Bierstedt J."/>
            <person name="Erickson A."/>
            <person name="Galli G.L.J."/>
            <person name="Crossley D.A. 2nd"/>
            <person name="Rhen T."/>
        </authorList>
    </citation>
    <scope>NUCLEOTIDE SEQUENCE [LARGE SCALE GENOMIC DNA]</scope>
    <source>
        <strain evidence="2">KW</strain>
    </source>
</reference>
<sequence>LRNELEIQLWVSQSPESKTVSETSSDHAMKLPEEKHLTLAEQVESMRCQVLAKWEEMQMLEKEIRETMTHAGMANTIEKTVKDIEAEALKLNSANSFLQNQIKEVQNNITDIFNRQKVSQESQ</sequence>
<comment type="caution">
    <text evidence="2">The sequence shown here is derived from an EMBL/GenBank/DDBJ whole genome shotgun (WGS) entry which is preliminary data.</text>
</comment>
<keyword evidence="1" id="KW-0175">Coiled coil</keyword>
<dbReference type="EMBL" id="JAHGAV010000142">
    <property type="protein sequence ID" value="KAG6930607.1"/>
    <property type="molecule type" value="Genomic_DNA"/>
</dbReference>
<dbReference type="AlphaFoldDB" id="A0A8T1SPF8"/>
<dbReference type="PANTHER" id="PTHR34916:SF1">
    <property type="entry name" value="GI:13385330"/>
    <property type="match status" value="1"/>
</dbReference>
<dbReference type="OrthoDB" id="10024479at2759"/>
<feature type="non-terminal residue" evidence="2">
    <location>
        <position position="1"/>
    </location>
</feature>
<name>A0A8T1SPF8_CHESE</name>
<evidence type="ECO:0000256" key="1">
    <source>
        <dbReference type="SAM" id="Coils"/>
    </source>
</evidence>
<feature type="non-terminal residue" evidence="2">
    <location>
        <position position="123"/>
    </location>
</feature>
<feature type="coiled-coil region" evidence="1">
    <location>
        <begin position="74"/>
        <end position="115"/>
    </location>
</feature>
<evidence type="ECO:0000313" key="3">
    <source>
        <dbReference type="Proteomes" id="UP000765507"/>
    </source>
</evidence>
<protein>
    <submittedName>
        <fullName evidence="2">Uncharacterized protein</fullName>
    </submittedName>
</protein>